<gene>
    <name evidence="1" type="ORF">TSAR_009075</name>
</gene>
<protein>
    <recommendedName>
        <fullName evidence="3">Transposase</fullName>
    </recommendedName>
</protein>
<sequence>KIQIRCRRIIKDKADFHLEAIVRLNHLGIIRNDCC</sequence>
<dbReference type="EMBL" id="NNAY01000271">
    <property type="protein sequence ID" value="OXU29591.1"/>
    <property type="molecule type" value="Genomic_DNA"/>
</dbReference>
<reference evidence="1 2" key="1">
    <citation type="journal article" date="2017" name="Curr. Biol.">
        <title>The Evolution of Venom by Co-option of Single-Copy Genes.</title>
        <authorList>
            <person name="Martinson E.O."/>
            <person name="Mrinalini"/>
            <person name="Kelkar Y.D."/>
            <person name="Chang C.H."/>
            <person name="Werren J.H."/>
        </authorList>
    </citation>
    <scope>NUCLEOTIDE SEQUENCE [LARGE SCALE GENOMIC DNA]</scope>
    <source>
        <strain evidence="1 2">Alberta</strain>
        <tissue evidence="1">Whole body</tissue>
    </source>
</reference>
<dbReference type="Proteomes" id="UP000215335">
    <property type="component" value="Unassembled WGS sequence"/>
</dbReference>
<accession>A0A232FFQ3</accession>
<dbReference type="AlphaFoldDB" id="A0A232FFQ3"/>
<evidence type="ECO:0008006" key="3">
    <source>
        <dbReference type="Google" id="ProtNLM"/>
    </source>
</evidence>
<name>A0A232FFQ3_9HYME</name>
<feature type="non-terminal residue" evidence="1">
    <location>
        <position position="1"/>
    </location>
</feature>
<keyword evidence="2" id="KW-1185">Reference proteome</keyword>
<comment type="caution">
    <text evidence="1">The sequence shown here is derived from an EMBL/GenBank/DDBJ whole genome shotgun (WGS) entry which is preliminary data.</text>
</comment>
<organism evidence="1 2">
    <name type="scientific">Trichomalopsis sarcophagae</name>
    <dbReference type="NCBI Taxonomy" id="543379"/>
    <lineage>
        <taxon>Eukaryota</taxon>
        <taxon>Metazoa</taxon>
        <taxon>Ecdysozoa</taxon>
        <taxon>Arthropoda</taxon>
        <taxon>Hexapoda</taxon>
        <taxon>Insecta</taxon>
        <taxon>Pterygota</taxon>
        <taxon>Neoptera</taxon>
        <taxon>Endopterygota</taxon>
        <taxon>Hymenoptera</taxon>
        <taxon>Apocrita</taxon>
        <taxon>Proctotrupomorpha</taxon>
        <taxon>Chalcidoidea</taxon>
        <taxon>Pteromalidae</taxon>
        <taxon>Pteromalinae</taxon>
        <taxon>Trichomalopsis</taxon>
    </lineage>
</organism>
<proteinExistence type="predicted"/>
<evidence type="ECO:0000313" key="2">
    <source>
        <dbReference type="Proteomes" id="UP000215335"/>
    </source>
</evidence>
<evidence type="ECO:0000313" key="1">
    <source>
        <dbReference type="EMBL" id="OXU29591.1"/>
    </source>
</evidence>